<reference evidence="3 4" key="1">
    <citation type="submission" date="2021-02" db="EMBL/GenBank/DDBJ databases">
        <title>Genome assembly of Pseudopithomyces chartarum.</title>
        <authorList>
            <person name="Jauregui R."/>
            <person name="Singh J."/>
            <person name="Voisey C."/>
        </authorList>
    </citation>
    <scope>NUCLEOTIDE SEQUENCE [LARGE SCALE GENOMIC DNA]</scope>
    <source>
        <strain evidence="3 4">AGR01</strain>
    </source>
</reference>
<organism evidence="3 4">
    <name type="scientific">Pseudopithomyces chartarum</name>
    <dbReference type="NCBI Taxonomy" id="1892770"/>
    <lineage>
        <taxon>Eukaryota</taxon>
        <taxon>Fungi</taxon>
        <taxon>Dikarya</taxon>
        <taxon>Ascomycota</taxon>
        <taxon>Pezizomycotina</taxon>
        <taxon>Dothideomycetes</taxon>
        <taxon>Pleosporomycetidae</taxon>
        <taxon>Pleosporales</taxon>
        <taxon>Massarineae</taxon>
        <taxon>Didymosphaeriaceae</taxon>
        <taxon>Pseudopithomyces</taxon>
    </lineage>
</organism>
<feature type="region of interest" description="Disordered" evidence="2">
    <location>
        <begin position="1"/>
        <end position="24"/>
    </location>
</feature>
<feature type="coiled-coil region" evidence="1">
    <location>
        <begin position="243"/>
        <end position="274"/>
    </location>
</feature>
<feature type="compositionally biased region" description="Polar residues" evidence="2">
    <location>
        <begin position="324"/>
        <end position="335"/>
    </location>
</feature>
<evidence type="ECO:0000313" key="4">
    <source>
        <dbReference type="Proteomes" id="UP001280581"/>
    </source>
</evidence>
<sequence>MASSRRSTDIATGRKRKRAPTEVTETMTTTITPEGLLKHGRCRFPELLNALPLSSSMVFVGQTLDPTGSNRKMLVGDLTRAGVTLPLFAYTNNQEWVTYTFGAGQRLQPTGLATEPVVNLSEPFNYIGTKRQNSELEALVLYYFVVRGYWDKFPMDSEATINLSVLEKACHTIREISMTDSEYNEVSITGPSTFPSLLEDEVSSGTDSEDEHMSVRLCKQCRRMKREESHCRSDGPLESLCIMHETNGELKRENKRLKEENEKKDQQRIFALRQPDLMMREATSLEKELRAAREDDHDTTRWRMIAKNALERERKVLEWKNKATKSIQGKNLCNSESKKRKKELNISDDDE</sequence>
<protein>
    <submittedName>
        <fullName evidence="3">Uncharacterized protein</fullName>
    </submittedName>
</protein>
<dbReference type="EMBL" id="WVTA01000013">
    <property type="protein sequence ID" value="KAK3202628.1"/>
    <property type="molecule type" value="Genomic_DNA"/>
</dbReference>
<name>A0AAN6RG08_9PLEO</name>
<accession>A0AAN6RG08</accession>
<comment type="caution">
    <text evidence="3">The sequence shown here is derived from an EMBL/GenBank/DDBJ whole genome shotgun (WGS) entry which is preliminary data.</text>
</comment>
<feature type="region of interest" description="Disordered" evidence="2">
    <location>
        <begin position="323"/>
        <end position="351"/>
    </location>
</feature>
<proteinExistence type="predicted"/>
<evidence type="ECO:0000256" key="1">
    <source>
        <dbReference type="SAM" id="Coils"/>
    </source>
</evidence>
<keyword evidence="1" id="KW-0175">Coiled coil</keyword>
<evidence type="ECO:0000313" key="3">
    <source>
        <dbReference type="EMBL" id="KAK3202628.1"/>
    </source>
</evidence>
<dbReference type="Proteomes" id="UP001280581">
    <property type="component" value="Unassembled WGS sequence"/>
</dbReference>
<keyword evidence="4" id="KW-1185">Reference proteome</keyword>
<dbReference type="AlphaFoldDB" id="A0AAN6RG08"/>
<evidence type="ECO:0000256" key="2">
    <source>
        <dbReference type="SAM" id="MobiDB-lite"/>
    </source>
</evidence>
<gene>
    <name evidence="3" type="ORF">GRF29_154g233351</name>
</gene>